<keyword evidence="5 6" id="KW-0472">Membrane</keyword>
<dbReference type="InterPro" id="IPR001248">
    <property type="entry name" value="Pur-cyt_permease"/>
</dbReference>
<evidence type="ECO:0000256" key="2">
    <source>
        <dbReference type="ARBA" id="ARBA00008974"/>
    </source>
</evidence>
<proteinExistence type="inferred from homology"/>
<evidence type="ECO:0000256" key="6">
    <source>
        <dbReference type="SAM" id="Phobius"/>
    </source>
</evidence>
<dbReference type="CDD" id="cd11484">
    <property type="entry name" value="SLC-NCS1sbd_CobB-like"/>
    <property type="match status" value="1"/>
</dbReference>
<feature type="transmembrane region" description="Helical" evidence="6">
    <location>
        <begin position="161"/>
        <end position="179"/>
    </location>
</feature>
<feature type="transmembrane region" description="Helical" evidence="6">
    <location>
        <begin position="310"/>
        <end position="328"/>
    </location>
</feature>
<dbReference type="Proteomes" id="UP000679848">
    <property type="component" value="Chromosome"/>
</dbReference>
<protein>
    <submittedName>
        <fullName evidence="7">Cytosine permease</fullName>
    </submittedName>
</protein>
<comment type="subcellular location">
    <subcellularLocation>
        <location evidence="1">Membrane</location>
        <topology evidence="1">Multi-pass membrane protein</topology>
    </subcellularLocation>
</comment>
<evidence type="ECO:0000256" key="5">
    <source>
        <dbReference type="ARBA" id="ARBA00023136"/>
    </source>
</evidence>
<dbReference type="PANTHER" id="PTHR30569:SF0">
    <property type="entry name" value="CYTOSINE PERMEASE"/>
    <property type="match status" value="1"/>
</dbReference>
<comment type="similarity">
    <text evidence="2">Belongs to the purine-cytosine permease (2.A.39) family.</text>
</comment>
<dbReference type="EMBL" id="AP023420">
    <property type="protein sequence ID" value="BCK82799.1"/>
    <property type="molecule type" value="Genomic_DNA"/>
</dbReference>
<dbReference type="GO" id="GO:0005886">
    <property type="term" value="C:plasma membrane"/>
    <property type="evidence" value="ECO:0007669"/>
    <property type="project" value="TreeGrafter"/>
</dbReference>
<evidence type="ECO:0000256" key="4">
    <source>
        <dbReference type="ARBA" id="ARBA00022989"/>
    </source>
</evidence>
<dbReference type="RefSeq" id="WP_187029071.1">
    <property type="nucleotide sequence ID" value="NZ_CAUWJI010000028.1"/>
</dbReference>
<feature type="transmembrane region" description="Helical" evidence="6">
    <location>
        <begin position="199"/>
        <end position="220"/>
    </location>
</feature>
<gene>
    <name evidence="7" type="ORF">MM59RIKEN_01180</name>
</gene>
<name>A0A810Q399_9FIRM</name>
<dbReference type="KEGG" id="pfaa:MM59RIKEN_01180"/>
<organism evidence="7 8">
    <name type="scientific">Pusillibacter faecalis</name>
    <dbReference type="NCBI Taxonomy" id="2714358"/>
    <lineage>
        <taxon>Bacteria</taxon>
        <taxon>Bacillati</taxon>
        <taxon>Bacillota</taxon>
        <taxon>Clostridia</taxon>
        <taxon>Eubacteriales</taxon>
        <taxon>Oscillospiraceae</taxon>
        <taxon>Pusillibacter</taxon>
    </lineage>
</organism>
<feature type="transmembrane region" description="Helical" evidence="6">
    <location>
        <begin position="232"/>
        <end position="256"/>
    </location>
</feature>
<feature type="transmembrane region" description="Helical" evidence="6">
    <location>
        <begin position="398"/>
        <end position="420"/>
    </location>
</feature>
<feature type="transmembrane region" description="Helical" evidence="6">
    <location>
        <begin position="268"/>
        <end position="298"/>
    </location>
</feature>
<dbReference type="PANTHER" id="PTHR30569">
    <property type="entry name" value="CYTOSINE TRANSPORTER CODB"/>
    <property type="match status" value="1"/>
</dbReference>
<feature type="transmembrane region" description="Helical" evidence="6">
    <location>
        <begin position="334"/>
        <end position="354"/>
    </location>
</feature>
<dbReference type="AlphaFoldDB" id="A0A810Q399"/>
<keyword evidence="3 6" id="KW-0812">Transmembrane</keyword>
<feature type="transmembrane region" description="Helical" evidence="6">
    <location>
        <begin position="50"/>
        <end position="72"/>
    </location>
</feature>
<evidence type="ECO:0000313" key="7">
    <source>
        <dbReference type="EMBL" id="BCK82799.1"/>
    </source>
</evidence>
<feature type="transmembrane region" description="Helical" evidence="6">
    <location>
        <begin position="130"/>
        <end position="149"/>
    </location>
</feature>
<keyword evidence="8" id="KW-1185">Reference proteome</keyword>
<reference evidence="7" key="1">
    <citation type="submission" date="2020-09" db="EMBL/GenBank/DDBJ databases">
        <title>New species isolated from human feces.</title>
        <authorList>
            <person name="Kitahara M."/>
            <person name="Shigeno Y."/>
            <person name="Shime M."/>
            <person name="Matsumoto Y."/>
            <person name="Nakamura S."/>
            <person name="Motooka D."/>
            <person name="Fukuoka S."/>
            <person name="Nishikawa H."/>
            <person name="Benno Y."/>
        </authorList>
    </citation>
    <scope>NUCLEOTIDE SEQUENCE</scope>
    <source>
        <strain evidence="7">MM59</strain>
    </source>
</reference>
<dbReference type="Gene3D" id="1.10.4160.10">
    <property type="entry name" value="Hydantoin permease"/>
    <property type="match status" value="1"/>
</dbReference>
<feature type="transmembrane region" description="Helical" evidence="6">
    <location>
        <begin position="366"/>
        <end position="392"/>
    </location>
</feature>
<accession>A0A810Q399</accession>
<evidence type="ECO:0000313" key="8">
    <source>
        <dbReference type="Proteomes" id="UP000679848"/>
    </source>
</evidence>
<dbReference type="InterPro" id="IPR030191">
    <property type="entry name" value="CodB"/>
</dbReference>
<feature type="transmembrane region" description="Helical" evidence="6">
    <location>
        <begin position="93"/>
        <end position="118"/>
    </location>
</feature>
<feature type="transmembrane region" description="Helical" evidence="6">
    <location>
        <begin position="21"/>
        <end position="44"/>
    </location>
</feature>
<sequence>MKQTTGFKIQAEDRQSWGAITMVWIGAMICVPALMIGGMIGAGLSLESAAIAIIIGYALICILMSFMGMHACDTGLPTAVMAGGALGEMGAKYIISTILTISCVGWFGIQAAVCGSSFSSMVEGMSGFSIPVWLSSVVWGIVMLLTACFRFSGLKWLNKIAVPLLGIVLIYALITNLLSGNGAVLVGYQPAAPMSLVNGISLTVGSFVVAAAISGDYCRFAKNRKDVVKSSVLGVLPAGLIVLMLGGILAICTGSYDISVFLSTAGLPLLGLLALILATWTTNVSNAYSGGLALSVLLGQDEKKSQITTAISGVIGTVLAAVGILNAIQGFLSLLSAIVPALMGVMIADYWLIGKGKIENFKIRKGFYAPGMIAFVIGALIACMTGGTFATIPALSFLNIPFFISSINGIVAALVVYILLTKAFGRQDNP</sequence>
<evidence type="ECO:0000256" key="3">
    <source>
        <dbReference type="ARBA" id="ARBA00022692"/>
    </source>
</evidence>
<keyword evidence="4 6" id="KW-1133">Transmembrane helix</keyword>
<dbReference type="Pfam" id="PF02133">
    <property type="entry name" value="Transp_cyt_pur"/>
    <property type="match status" value="1"/>
</dbReference>
<dbReference type="GO" id="GO:0015209">
    <property type="term" value="F:cytosine transmembrane transporter activity"/>
    <property type="evidence" value="ECO:0007669"/>
    <property type="project" value="InterPro"/>
</dbReference>
<evidence type="ECO:0000256" key="1">
    <source>
        <dbReference type="ARBA" id="ARBA00004141"/>
    </source>
</evidence>